<feature type="transmembrane region" description="Helical" evidence="3">
    <location>
        <begin position="215"/>
        <end position="233"/>
    </location>
</feature>
<reference evidence="5" key="1">
    <citation type="submission" date="2023-05" db="EMBL/GenBank/DDBJ databases">
        <title>Comparative genomics of Bacillaceae isolates and their secondary metabolite potential.</title>
        <authorList>
            <person name="Song L."/>
            <person name="Nielsen L.J."/>
            <person name="Mohite O."/>
            <person name="Xu X."/>
            <person name="Weber T."/>
            <person name="Kovacs A.T."/>
        </authorList>
    </citation>
    <scope>NUCLEOTIDE SEQUENCE</scope>
    <source>
        <strain evidence="5">XLM17</strain>
    </source>
</reference>
<dbReference type="InterPro" id="IPR000620">
    <property type="entry name" value="EamA_dom"/>
</dbReference>
<evidence type="ECO:0000313" key="6">
    <source>
        <dbReference type="Proteomes" id="UP001178288"/>
    </source>
</evidence>
<keyword evidence="6" id="KW-1185">Reference proteome</keyword>
<organism evidence="5 6">
    <name type="scientific">Neobacillus novalis</name>
    <dbReference type="NCBI Taxonomy" id="220687"/>
    <lineage>
        <taxon>Bacteria</taxon>
        <taxon>Bacillati</taxon>
        <taxon>Bacillota</taxon>
        <taxon>Bacilli</taxon>
        <taxon>Bacillales</taxon>
        <taxon>Bacillaceae</taxon>
        <taxon>Neobacillus</taxon>
    </lineage>
</organism>
<dbReference type="RefSeq" id="WP_066089138.1">
    <property type="nucleotide sequence ID" value="NZ_CP126114.1"/>
</dbReference>
<comment type="similarity">
    <text evidence="2">Belongs to the EamA transporter family.</text>
</comment>
<proteinExistence type="inferred from homology"/>
<feature type="transmembrane region" description="Helical" evidence="3">
    <location>
        <begin position="150"/>
        <end position="170"/>
    </location>
</feature>
<name>A0AA95SAY3_9BACI</name>
<feature type="transmembrane region" description="Helical" evidence="3">
    <location>
        <begin position="37"/>
        <end position="57"/>
    </location>
</feature>
<dbReference type="PANTHER" id="PTHR22911:SF79">
    <property type="entry name" value="MOBA-LIKE NTP TRANSFERASE DOMAIN-CONTAINING PROTEIN"/>
    <property type="match status" value="1"/>
</dbReference>
<comment type="subcellular location">
    <subcellularLocation>
        <location evidence="1">Endomembrane system</location>
        <topology evidence="1">Multi-pass membrane protein</topology>
    </subcellularLocation>
</comment>
<feature type="domain" description="EamA" evidence="4">
    <location>
        <begin position="153"/>
        <end position="287"/>
    </location>
</feature>
<feature type="transmembrane region" description="Helical" evidence="3">
    <location>
        <begin position="124"/>
        <end position="144"/>
    </location>
</feature>
<evidence type="ECO:0000256" key="2">
    <source>
        <dbReference type="ARBA" id="ARBA00007362"/>
    </source>
</evidence>
<accession>A0AA95SAY3</accession>
<dbReference type="EMBL" id="CP126114">
    <property type="protein sequence ID" value="WHY84388.1"/>
    <property type="molecule type" value="Genomic_DNA"/>
</dbReference>
<keyword evidence="3" id="KW-0812">Transmembrane</keyword>
<feature type="transmembrane region" description="Helical" evidence="3">
    <location>
        <begin position="182"/>
        <end position="203"/>
    </location>
</feature>
<evidence type="ECO:0000256" key="1">
    <source>
        <dbReference type="ARBA" id="ARBA00004127"/>
    </source>
</evidence>
<protein>
    <submittedName>
        <fullName evidence="5">EamA family transporter</fullName>
    </submittedName>
</protein>
<feature type="transmembrane region" description="Helical" evidence="3">
    <location>
        <begin position="95"/>
        <end position="117"/>
    </location>
</feature>
<evidence type="ECO:0000313" key="5">
    <source>
        <dbReference type="EMBL" id="WHY84388.1"/>
    </source>
</evidence>
<gene>
    <name evidence="5" type="ORF">QNH39_17195</name>
</gene>
<dbReference type="AlphaFoldDB" id="A0AA95SAY3"/>
<evidence type="ECO:0000256" key="3">
    <source>
        <dbReference type="SAM" id="Phobius"/>
    </source>
</evidence>
<dbReference type="GO" id="GO:0016020">
    <property type="term" value="C:membrane"/>
    <property type="evidence" value="ECO:0007669"/>
    <property type="project" value="InterPro"/>
</dbReference>
<dbReference type="Pfam" id="PF00892">
    <property type="entry name" value="EamA"/>
    <property type="match status" value="2"/>
</dbReference>
<keyword evidence="3" id="KW-0472">Membrane</keyword>
<evidence type="ECO:0000259" key="4">
    <source>
        <dbReference type="Pfam" id="PF00892"/>
    </source>
</evidence>
<feature type="domain" description="EamA" evidence="4">
    <location>
        <begin position="6"/>
        <end position="140"/>
    </location>
</feature>
<sequence>MKKTIPIVLIAFSAALWGIIAIFVRKLTSLGLTPMEIVAVRVVTAAVLLTLIGIVKYRGHLKISLTDVPLFIGTGICSIVLFNWCYFSAINQMNLSIAVILLYTAPAFVTVLSYFFLKEKMDSVKLISVTGTILGCVLIAGISVTDTATISAAGLLTGLGAGFGYALYSIFGKFALKKYSPFTVTLYTFIVAAVTLLPITGLWRKGSVLVSGDVLLYGIGLGLFPTVIAYLCYTKGLEKVESSKAAIIATVEPVIATLLSVLLYGEGFGIIQAIGSSIILLSVLLINLPKGSFSKIQKEKASIDLD</sequence>
<dbReference type="KEGG" id="nnv:QNH39_17195"/>
<dbReference type="PANTHER" id="PTHR22911">
    <property type="entry name" value="ACYL-MALONYL CONDENSING ENZYME-RELATED"/>
    <property type="match status" value="1"/>
</dbReference>
<feature type="transmembrane region" description="Helical" evidence="3">
    <location>
        <begin position="7"/>
        <end position="25"/>
    </location>
</feature>
<keyword evidence="3" id="KW-1133">Transmembrane helix</keyword>
<dbReference type="InterPro" id="IPR037185">
    <property type="entry name" value="EmrE-like"/>
</dbReference>
<dbReference type="Proteomes" id="UP001178288">
    <property type="component" value="Chromosome"/>
</dbReference>
<dbReference type="SUPFAM" id="SSF103481">
    <property type="entry name" value="Multidrug resistance efflux transporter EmrE"/>
    <property type="match status" value="2"/>
</dbReference>
<feature type="transmembrane region" description="Helical" evidence="3">
    <location>
        <begin position="245"/>
        <end position="264"/>
    </location>
</feature>
<feature type="transmembrane region" description="Helical" evidence="3">
    <location>
        <begin position="270"/>
        <end position="288"/>
    </location>
</feature>
<feature type="transmembrane region" description="Helical" evidence="3">
    <location>
        <begin position="69"/>
        <end position="89"/>
    </location>
</feature>
<dbReference type="Gene3D" id="1.10.3730.20">
    <property type="match status" value="2"/>
</dbReference>